<feature type="region of interest" description="Disordered" evidence="1">
    <location>
        <begin position="102"/>
        <end position="123"/>
    </location>
</feature>
<accession>A0ABU8THN9</accession>
<feature type="region of interest" description="Disordered" evidence="1">
    <location>
        <begin position="54"/>
        <end position="73"/>
    </location>
</feature>
<protein>
    <submittedName>
        <fullName evidence="2">Uncharacterized protein</fullName>
    </submittedName>
</protein>
<evidence type="ECO:0000256" key="1">
    <source>
        <dbReference type="SAM" id="MobiDB-lite"/>
    </source>
</evidence>
<gene>
    <name evidence="2" type="ORF">V6575_06210</name>
</gene>
<proteinExistence type="predicted"/>
<name>A0ABU8THN9_9HYPH</name>
<sequence length="123" mass="13382">MDWISDQVGDDRRGWGKGQGAEFRERIWSLKLHATFRSALGSASLVQNDPGAVLTGGHPGLDPGSNTPPGRMESGFHWCGSAFGHIHPSGLCRTVDWPPDLVGDDRRGWDMRPKPDSPAILLP</sequence>
<evidence type="ECO:0000313" key="2">
    <source>
        <dbReference type="EMBL" id="MEJ8473675.1"/>
    </source>
</evidence>
<comment type="caution">
    <text evidence="2">The sequence shown here is derived from an EMBL/GenBank/DDBJ whole genome shotgun (WGS) entry which is preliminary data.</text>
</comment>
<keyword evidence="3" id="KW-1185">Reference proteome</keyword>
<feature type="compositionally biased region" description="Basic and acidic residues" evidence="1">
    <location>
        <begin position="103"/>
        <end position="115"/>
    </location>
</feature>
<dbReference type="EMBL" id="JBAKIA010000002">
    <property type="protein sequence ID" value="MEJ8473675.1"/>
    <property type="molecule type" value="Genomic_DNA"/>
</dbReference>
<reference evidence="2 3" key="1">
    <citation type="submission" date="2024-02" db="EMBL/GenBank/DDBJ databases">
        <title>Roseibium algae sp. nov., isolated from marine alga (Grateloupia sp.), showing potential in myo-inositol conversion.</title>
        <authorList>
            <person name="Wang Y."/>
        </authorList>
    </citation>
    <scope>NUCLEOTIDE SEQUENCE [LARGE SCALE GENOMIC DNA]</scope>
    <source>
        <strain evidence="2 3">H3510</strain>
    </source>
</reference>
<dbReference type="RefSeq" id="WP_340273299.1">
    <property type="nucleotide sequence ID" value="NZ_JBAKIA010000002.1"/>
</dbReference>
<evidence type="ECO:0000313" key="3">
    <source>
        <dbReference type="Proteomes" id="UP001385499"/>
    </source>
</evidence>
<dbReference type="Proteomes" id="UP001385499">
    <property type="component" value="Unassembled WGS sequence"/>
</dbReference>
<organism evidence="2 3">
    <name type="scientific">Roseibium algae</name>
    <dbReference type="NCBI Taxonomy" id="3123038"/>
    <lineage>
        <taxon>Bacteria</taxon>
        <taxon>Pseudomonadati</taxon>
        <taxon>Pseudomonadota</taxon>
        <taxon>Alphaproteobacteria</taxon>
        <taxon>Hyphomicrobiales</taxon>
        <taxon>Stappiaceae</taxon>
        <taxon>Roseibium</taxon>
    </lineage>
</organism>